<keyword evidence="9" id="KW-1133">Transmembrane helix</keyword>
<evidence type="ECO:0000313" key="11">
    <source>
        <dbReference type="EMBL" id="MBD2775655.1"/>
    </source>
</evidence>
<comment type="catalytic activity">
    <reaction evidence="8">
        <text>a 2'-deoxycytidine in DNA + S-adenosyl-L-methionine = an N(4)-methyl-2'-deoxycytidine in DNA + S-adenosyl-L-homocysteine + H(+)</text>
        <dbReference type="Rhea" id="RHEA:16857"/>
        <dbReference type="Rhea" id="RHEA-COMP:11369"/>
        <dbReference type="Rhea" id="RHEA-COMP:13674"/>
        <dbReference type="ChEBI" id="CHEBI:15378"/>
        <dbReference type="ChEBI" id="CHEBI:57856"/>
        <dbReference type="ChEBI" id="CHEBI:59789"/>
        <dbReference type="ChEBI" id="CHEBI:85452"/>
        <dbReference type="ChEBI" id="CHEBI:137933"/>
        <dbReference type="EC" id="2.1.1.113"/>
    </reaction>
</comment>
<dbReference type="GO" id="GO:0015667">
    <property type="term" value="F:site-specific DNA-methyltransferase (cytosine-N4-specific) activity"/>
    <property type="evidence" value="ECO:0007669"/>
    <property type="project" value="UniProtKB-EC"/>
</dbReference>
<dbReference type="GO" id="GO:0009307">
    <property type="term" value="P:DNA restriction-modification system"/>
    <property type="evidence" value="ECO:0007669"/>
    <property type="project" value="UniProtKB-KW"/>
</dbReference>
<comment type="caution">
    <text evidence="11">The sequence shown here is derived from an EMBL/GenBank/DDBJ whole genome shotgun (WGS) entry which is preliminary data.</text>
</comment>
<evidence type="ECO:0000256" key="4">
    <source>
        <dbReference type="ARBA" id="ARBA00022679"/>
    </source>
</evidence>
<keyword evidence="9" id="KW-0472">Membrane</keyword>
<dbReference type="InterPro" id="IPR017985">
    <property type="entry name" value="MeTrfase_CN4_CS"/>
</dbReference>
<organism evidence="11 12">
    <name type="scientific">Iningainema tapete BLCC-T55</name>
    <dbReference type="NCBI Taxonomy" id="2748662"/>
    <lineage>
        <taxon>Bacteria</taxon>
        <taxon>Bacillati</taxon>
        <taxon>Cyanobacteriota</taxon>
        <taxon>Cyanophyceae</taxon>
        <taxon>Nostocales</taxon>
        <taxon>Scytonemataceae</taxon>
        <taxon>Iningainema tapete</taxon>
    </lineage>
</organism>
<keyword evidence="5" id="KW-0949">S-adenosyl-L-methionine</keyword>
<accession>A0A8J6XFG0</accession>
<evidence type="ECO:0000256" key="8">
    <source>
        <dbReference type="ARBA" id="ARBA00049120"/>
    </source>
</evidence>
<evidence type="ECO:0000313" key="12">
    <source>
        <dbReference type="Proteomes" id="UP000629098"/>
    </source>
</evidence>
<name>A0A8J6XFG0_9CYAN</name>
<dbReference type="GO" id="GO:0008170">
    <property type="term" value="F:N-methyltransferase activity"/>
    <property type="evidence" value="ECO:0007669"/>
    <property type="project" value="InterPro"/>
</dbReference>
<feature type="domain" description="DNA methylase N-4/N-6" evidence="10">
    <location>
        <begin position="33"/>
        <end position="81"/>
    </location>
</feature>
<dbReference type="InterPro" id="IPR002941">
    <property type="entry name" value="DNA_methylase_N4/N6"/>
</dbReference>
<evidence type="ECO:0000256" key="5">
    <source>
        <dbReference type="ARBA" id="ARBA00022691"/>
    </source>
</evidence>
<evidence type="ECO:0000256" key="7">
    <source>
        <dbReference type="ARBA" id="ARBA00023125"/>
    </source>
</evidence>
<dbReference type="EC" id="2.1.1.113" evidence="2"/>
<evidence type="ECO:0000256" key="2">
    <source>
        <dbReference type="ARBA" id="ARBA00012185"/>
    </source>
</evidence>
<dbReference type="SUPFAM" id="SSF53335">
    <property type="entry name" value="S-adenosyl-L-methionine-dependent methyltransferases"/>
    <property type="match status" value="1"/>
</dbReference>
<dbReference type="AlphaFoldDB" id="A0A8J6XFG0"/>
<evidence type="ECO:0000256" key="3">
    <source>
        <dbReference type="ARBA" id="ARBA00022603"/>
    </source>
</evidence>
<dbReference type="PROSITE" id="PS00093">
    <property type="entry name" value="N4_MTASE"/>
    <property type="match status" value="1"/>
</dbReference>
<keyword evidence="12" id="KW-1185">Reference proteome</keyword>
<keyword evidence="4" id="KW-0808">Transferase</keyword>
<gene>
    <name evidence="11" type="ORF">ICL16_27255</name>
</gene>
<dbReference type="RefSeq" id="WP_190834382.1">
    <property type="nucleotide sequence ID" value="NZ_CAWPPI010000084.1"/>
</dbReference>
<proteinExistence type="inferred from homology"/>
<dbReference type="InterPro" id="IPR029063">
    <property type="entry name" value="SAM-dependent_MTases_sf"/>
</dbReference>
<comment type="similarity">
    <text evidence="1">Belongs to the N(4)/N(6)-methyltransferase family. N(4) subfamily.</text>
</comment>
<evidence type="ECO:0000256" key="1">
    <source>
        <dbReference type="ARBA" id="ARBA00010203"/>
    </source>
</evidence>
<protein>
    <recommendedName>
        <fullName evidence="2">site-specific DNA-methyltransferase (cytosine-N(4)-specific)</fullName>
        <ecNumber evidence="2">2.1.1.113</ecNumber>
    </recommendedName>
</protein>
<evidence type="ECO:0000259" key="10">
    <source>
        <dbReference type="Pfam" id="PF01555"/>
    </source>
</evidence>
<dbReference type="GO" id="GO:0003677">
    <property type="term" value="F:DNA binding"/>
    <property type="evidence" value="ECO:0007669"/>
    <property type="project" value="UniProtKB-KW"/>
</dbReference>
<keyword evidence="6" id="KW-0680">Restriction system</keyword>
<evidence type="ECO:0000256" key="9">
    <source>
        <dbReference type="SAM" id="Phobius"/>
    </source>
</evidence>
<dbReference type="Gene3D" id="3.40.50.150">
    <property type="entry name" value="Vaccinia Virus protein VP39"/>
    <property type="match status" value="2"/>
</dbReference>
<dbReference type="GO" id="GO:0032259">
    <property type="term" value="P:methylation"/>
    <property type="evidence" value="ECO:0007669"/>
    <property type="project" value="UniProtKB-KW"/>
</dbReference>
<reference evidence="11" key="1">
    <citation type="submission" date="2020-09" db="EMBL/GenBank/DDBJ databases">
        <title>Iningainema tapete sp. nov. (Scytonemataceae, Cyanobacteria) from greenhouses in central Florida (USA) produces two types of nodularin with biosynthetic potential for microcystin-LR and anabaenopeptins.</title>
        <authorList>
            <person name="Berthold D.E."/>
            <person name="Lefler F.W."/>
            <person name="Huang I.-S."/>
            <person name="Abdulla H."/>
            <person name="Zimba P.V."/>
            <person name="Laughinghouse H.D. IV."/>
        </authorList>
    </citation>
    <scope>NUCLEOTIDE SEQUENCE</scope>
    <source>
        <strain evidence="11">BLCCT55</strain>
    </source>
</reference>
<dbReference type="Pfam" id="PF01555">
    <property type="entry name" value="N6_N4_Mtase"/>
    <property type="match status" value="1"/>
</dbReference>
<dbReference type="Proteomes" id="UP000629098">
    <property type="component" value="Unassembled WGS sequence"/>
</dbReference>
<keyword evidence="9" id="KW-0812">Transmembrane</keyword>
<feature type="transmembrane region" description="Helical" evidence="9">
    <location>
        <begin position="369"/>
        <end position="391"/>
    </location>
</feature>
<sequence length="414" mass="47618">MKAQQSIGLYNHLTHKGNLKHTRYGWLRLTPAYSVHLVSDLLDTYKDKNPVVLDPFCGTGTTVLVCAERGIESDTIDINPFLVWLTRAKTRSYKQEEIVNFEKASNLVVENMLTTEEIVAWIPPLHQIEKWWDKKTLLSLSHAMRVINEAEKSISESVADLLKVTFCRVMIERANVSFGHQSMSFKKNGNSNLPLLQLLEDETILIWKQATSTISQAAKSKIISHPRVFLCDARNLSVKLEPNRYTCVITSPPYPNRMSYIRELRPYMYWLGYLQNGRDAGELDWKAIGGTWGCATSNVGKWKPEYDLKISYDGFYTILDNIAQTSELLSRYVHKYFYDMVQHSKEIFKVVKPGGFIHYIVGNSKFYDVMLPVECIFASIFESVGFVNINIRTIRKRTSKKELFEFIVSAQKPN</sequence>
<keyword evidence="7" id="KW-0238">DNA-binding</keyword>
<keyword evidence="3 11" id="KW-0489">Methyltransferase</keyword>
<dbReference type="EMBL" id="JACXAE010000084">
    <property type="protein sequence ID" value="MBD2775655.1"/>
    <property type="molecule type" value="Genomic_DNA"/>
</dbReference>
<evidence type="ECO:0000256" key="6">
    <source>
        <dbReference type="ARBA" id="ARBA00022747"/>
    </source>
</evidence>